<accession>A0ABP0TCQ2</accession>
<dbReference type="Proteomes" id="UP001497512">
    <property type="component" value="Chromosome 1"/>
</dbReference>
<dbReference type="SUPFAM" id="SSF64356">
    <property type="entry name" value="SNARE-like"/>
    <property type="match status" value="1"/>
</dbReference>
<evidence type="ECO:0000256" key="1">
    <source>
        <dbReference type="ARBA" id="ARBA00008025"/>
    </source>
</evidence>
<name>A0ABP0TCQ2_9BRYO</name>
<evidence type="ECO:0000256" key="3">
    <source>
        <dbReference type="ARBA" id="ARBA00046280"/>
    </source>
</evidence>
<sequence>MEGQSLIYSFVASGANVLAEYTAFNGNFSTIAVQCLQKLLANNNKFTYTCDHHTFNYLVDDGYNNSVFRKPQCRPSDLTSSYALIRTVMHQLYDGLHDVILELLKMAEA</sequence>
<feature type="domain" description="Longin" evidence="4">
    <location>
        <begin position="6"/>
        <end position="63"/>
    </location>
</feature>
<keyword evidence="6" id="KW-1185">Reference proteome</keyword>
<dbReference type="InterPro" id="IPR010908">
    <property type="entry name" value="Longin_dom"/>
</dbReference>
<protein>
    <recommendedName>
        <fullName evidence="4">Longin domain-containing protein</fullName>
    </recommendedName>
</protein>
<dbReference type="PROSITE" id="PS50859">
    <property type="entry name" value="LONGIN"/>
    <property type="match status" value="1"/>
</dbReference>
<dbReference type="InterPro" id="IPR051097">
    <property type="entry name" value="Synaptobrevin-like_transport"/>
</dbReference>
<gene>
    <name evidence="5" type="ORF">CSSPTR1EN2_LOCUS1973</name>
</gene>
<comment type="subcellular location">
    <subcellularLocation>
        <location evidence="3">Endomembrane system</location>
        <topology evidence="3">Single-pass type IV membrane protein</topology>
    </subcellularLocation>
</comment>
<evidence type="ECO:0000313" key="5">
    <source>
        <dbReference type="EMBL" id="CAK9192603.1"/>
    </source>
</evidence>
<dbReference type="PANTHER" id="PTHR21136:SF168">
    <property type="entry name" value="VESICLE-ASSOCIATED MEMBRANE PROTEIN 9"/>
    <property type="match status" value="1"/>
</dbReference>
<dbReference type="InterPro" id="IPR011012">
    <property type="entry name" value="Longin-like_dom_sf"/>
</dbReference>
<reference evidence="5 6" key="1">
    <citation type="submission" date="2024-02" db="EMBL/GenBank/DDBJ databases">
        <authorList>
            <consortium name="ELIXIR-Norway"/>
            <consortium name="Elixir Norway"/>
        </authorList>
    </citation>
    <scope>NUCLEOTIDE SEQUENCE [LARGE SCALE GENOMIC DNA]</scope>
</reference>
<dbReference type="PANTHER" id="PTHR21136">
    <property type="entry name" value="SNARE PROTEINS"/>
    <property type="match status" value="1"/>
</dbReference>
<comment type="similarity">
    <text evidence="1">Belongs to the synaptobrevin family.</text>
</comment>
<keyword evidence="2" id="KW-0472">Membrane</keyword>
<organism evidence="5 6">
    <name type="scientific">Sphagnum troendelagicum</name>
    <dbReference type="NCBI Taxonomy" id="128251"/>
    <lineage>
        <taxon>Eukaryota</taxon>
        <taxon>Viridiplantae</taxon>
        <taxon>Streptophyta</taxon>
        <taxon>Embryophyta</taxon>
        <taxon>Bryophyta</taxon>
        <taxon>Sphagnophytina</taxon>
        <taxon>Sphagnopsida</taxon>
        <taxon>Sphagnales</taxon>
        <taxon>Sphagnaceae</taxon>
        <taxon>Sphagnum</taxon>
    </lineage>
</organism>
<dbReference type="Gene3D" id="3.30.450.50">
    <property type="entry name" value="Longin domain"/>
    <property type="match status" value="1"/>
</dbReference>
<evidence type="ECO:0000256" key="2">
    <source>
        <dbReference type="ARBA" id="ARBA00023136"/>
    </source>
</evidence>
<dbReference type="EMBL" id="OZ019893">
    <property type="protein sequence ID" value="CAK9192603.1"/>
    <property type="molecule type" value="Genomic_DNA"/>
</dbReference>
<dbReference type="CDD" id="cd14824">
    <property type="entry name" value="Longin"/>
    <property type="match status" value="1"/>
</dbReference>
<evidence type="ECO:0000259" key="4">
    <source>
        <dbReference type="PROSITE" id="PS50859"/>
    </source>
</evidence>
<proteinExistence type="inferred from homology"/>
<evidence type="ECO:0000313" key="6">
    <source>
        <dbReference type="Proteomes" id="UP001497512"/>
    </source>
</evidence>